<evidence type="ECO:0000313" key="1">
    <source>
        <dbReference type="EMBL" id="CAR72141.1"/>
    </source>
</evidence>
<name>A0A0H3N0E8_MYCLB</name>
<dbReference type="KEGG" id="mlb:MLBr02044"/>
<proteinExistence type="predicted"/>
<dbReference type="EMBL" id="FM211192">
    <property type="protein sequence ID" value="CAR72141.1"/>
    <property type="molecule type" value="Genomic_DNA"/>
</dbReference>
<organism evidence="1 2">
    <name type="scientific">Mycobacterium leprae (strain Br4923)</name>
    <dbReference type="NCBI Taxonomy" id="561304"/>
    <lineage>
        <taxon>Bacteria</taxon>
        <taxon>Bacillati</taxon>
        <taxon>Actinomycetota</taxon>
        <taxon>Actinomycetes</taxon>
        <taxon>Mycobacteriales</taxon>
        <taxon>Mycobacteriaceae</taxon>
        <taxon>Mycobacterium</taxon>
    </lineage>
</organism>
<dbReference type="Proteomes" id="UP000006900">
    <property type="component" value="Chromosome"/>
</dbReference>
<dbReference type="AlphaFoldDB" id="A0A0H3N0E8"/>
<accession>A0A0H3N0E8</accession>
<reference evidence="1 2" key="1">
    <citation type="journal article" date="2009" name="Nat. Genet.">
        <title>Comparative genomic and phylogeographic analysis of Mycobacterium leprae.</title>
        <authorList>
            <person name="Monot M."/>
            <person name="Honore N."/>
            <person name="Garnier T."/>
            <person name="Zidane N."/>
            <person name="Sherafi D."/>
            <person name="Paniz-Mondolfi A."/>
            <person name="Matsuoka M."/>
            <person name="Taylor G.M."/>
            <person name="Donoghue H.D."/>
            <person name="Bouwman A."/>
            <person name="Mays S."/>
            <person name="Watson C."/>
            <person name="Lockwood D."/>
            <person name="Khamispour A."/>
            <person name="Dowlati Y."/>
            <person name="Jianping S."/>
            <person name="Rea T.H."/>
            <person name="Vera-Cabrera L."/>
            <person name="Stefani M.M."/>
            <person name="Banu S."/>
            <person name="Macdonald M."/>
            <person name="Sapkota B.R."/>
            <person name="Spencer J.S."/>
            <person name="Thomas J."/>
            <person name="Harshman K."/>
            <person name="Singh P."/>
            <person name="Busso P."/>
            <person name="Gattiker A."/>
            <person name="Rougemont J."/>
            <person name="Brennan P.J."/>
            <person name="Cole S.T."/>
        </authorList>
    </citation>
    <scope>NUCLEOTIDE SEQUENCE [LARGE SCALE GENOMIC DNA]</scope>
    <source>
        <strain evidence="2">Br4923</strain>
    </source>
</reference>
<protein>
    <submittedName>
        <fullName evidence="1">Uncharacterized protein</fullName>
    </submittedName>
</protein>
<gene>
    <name evidence="1" type="ordered locus">MLBr02044</name>
</gene>
<evidence type="ECO:0000313" key="2">
    <source>
        <dbReference type="Proteomes" id="UP000006900"/>
    </source>
</evidence>
<sequence length="73" mass="7920">METIVLPETSVPTPLLCGALRIVFPVHADVIKHAVEQNTQAPAVRFGEQLVEVGVVTEPGIDTCSGRWCRSHL</sequence>
<dbReference type="HOGENOM" id="CLU_2700793_0_0_11"/>